<proteinExistence type="predicted"/>
<reference evidence="1 2" key="1">
    <citation type="submission" date="2019-02" db="EMBL/GenBank/DDBJ databases">
        <title>Marinobacter halodurans sp. nov., a marine bacterium isolated from sea tidal flat.</title>
        <authorList>
            <person name="Yoo Y."/>
            <person name="Lee D.W."/>
            <person name="Kim B.S."/>
            <person name="Kim J.-J."/>
        </authorList>
    </citation>
    <scope>NUCLEOTIDE SEQUENCE [LARGE SCALE GENOMIC DNA]</scope>
    <source>
        <strain evidence="1 2">YJ-S3-2</strain>
    </source>
</reference>
<dbReference type="EMBL" id="SJDL01000010">
    <property type="protein sequence ID" value="TBW56630.1"/>
    <property type="molecule type" value="Genomic_DNA"/>
</dbReference>
<protein>
    <submittedName>
        <fullName evidence="1">Uncharacterized protein</fullName>
    </submittedName>
</protein>
<dbReference type="RefSeq" id="WP_131480884.1">
    <property type="nucleotide sequence ID" value="NZ_SJDL01000010.1"/>
</dbReference>
<evidence type="ECO:0000313" key="1">
    <source>
        <dbReference type="EMBL" id="TBW56630.1"/>
    </source>
</evidence>
<keyword evidence="2" id="KW-1185">Reference proteome</keyword>
<sequence length="99" mass="10741">MSDKNAHSERYIKIARACLKAINDSGTSGESREEKIQKVYDAIDDAFQAEFNDYRQSLAVMGSVLERIASGELSAEAASDLARKTLAGSGHSVANRPIH</sequence>
<dbReference type="Proteomes" id="UP000313645">
    <property type="component" value="Unassembled WGS sequence"/>
</dbReference>
<evidence type="ECO:0000313" key="2">
    <source>
        <dbReference type="Proteomes" id="UP000313645"/>
    </source>
</evidence>
<organism evidence="1 2">
    <name type="scientific">Marinobacter halodurans</name>
    <dbReference type="NCBI Taxonomy" id="2528979"/>
    <lineage>
        <taxon>Bacteria</taxon>
        <taxon>Pseudomonadati</taxon>
        <taxon>Pseudomonadota</taxon>
        <taxon>Gammaproteobacteria</taxon>
        <taxon>Pseudomonadales</taxon>
        <taxon>Marinobacteraceae</taxon>
        <taxon>Marinobacter</taxon>
    </lineage>
</organism>
<name>A0ABY1ZLD7_9GAMM</name>
<comment type="caution">
    <text evidence="1">The sequence shown here is derived from an EMBL/GenBank/DDBJ whole genome shotgun (WGS) entry which is preliminary data.</text>
</comment>
<accession>A0ABY1ZLD7</accession>
<gene>
    <name evidence="1" type="ORF">EZI54_08225</name>
</gene>